<dbReference type="OrthoDB" id="9794443at2"/>
<name>A0A2A2MFK4_9GAMM</name>
<dbReference type="NCBIfam" id="NF038084">
    <property type="entry name" value="DHCW_cupin"/>
    <property type="match status" value="1"/>
</dbReference>
<evidence type="ECO:0000313" key="1">
    <source>
        <dbReference type="EMBL" id="PAV97638.1"/>
    </source>
</evidence>
<dbReference type="InterPro" id="IPR011051">
    <property type="entry name" value="RmlC_Cupin_sf"/>
</dbReference>
<dbReference type="RefSeq" id="WP_008813596.1">
    <property type="nucleotide sequence ID" value="NZ_CAUEKQ010000006.1"/>
</dbReference>
<evidence type="ECO:0008006" key="3">
    <source>
        <dbReference type="Google" id="ProtNLM"/>
    </source>
</evidence>
<proteinExistence type="predicted"/>
<keyword evidence="2" id="KW-1185">Reference proteome</keyword>
<dbReference type="InterPro" id="IPR047713">
    <property type="entry name" value="DHCW_cupin"/>
</dbReference>
<dbReference type="KEGG" id="hpar:AL518_14370"/>
<comment type="caution">
    <text evidence="1">The sequence shown here is derived from an EMBL/GenBank/DDBJ whole genome shotgun (WGS) entry which is preliminary data.</text>
</comment>
<reference evidence="1 2" key="1">
    <citation type="submission" date="2017-08" db="EMBL/GenBank/DDBJ databases">
        <title>Draft Genome Sequence of Hafnia alvei CITHA-6 Isolated from Raw Bovine Milk.</title>
        <authorList>
            <person name="Culligan E.P."/>
            <person name="Mcsweeney A."/>
            <person name="O'Doherty C."/>
            <person name="Gleeson E."/>
            <person name="O'Riordan D."/>
            <person name="Sleator R.D."/>
        </authorList>
    </citation>
    <scope>NUCLEOTIDE SEQUENCE [LARGE SCALE GENOMIC DNA]</scope>
    <source>
        <strain evidence="1 2">CITHA-6</strain>
    </source>
</reference>
<dbReference type="EMBL" id="NQMS01000002">
    <property type="protein sequence ID" value="PAV97638.1"/>
    <property type="molecule type" value="Genomic_DNA"/>
</dbReference>
<dbReference type="SUPFAM" id="SSF51182">
    <property type="entry name" value="RmlC-like cupins"/>
    <property type="match status" value="1"/>
</dbReference>
<dbReference type="AlphaFoldDB" id="A0A2A2MFK4"/>
<protein>
    <recommendedName>
        <fullName evidence="3">DHCW motif cupin fold protein</fullName>
    </recommendedName>
</protein>
<accession>A0A2A2MFK4</accession>
<evidence type="ECO:0000313" key="2">
    <source>
        <dbReference type="Proteomes" id="UP000218796"/>
    </source>
</evidence>
<dbReference type="Gene3D" id="2.60.120.10">
    <property type="entry name" value="Jelly Rolls"/>
    <property type="match status" value="1"/>
</dbReference>
<dbReference type="InterPro" id="IPR014710">
    <property type="entry name" value="RmlC-like_jellyroll"/>
</dbReference>
<organism evidence="1 2">
    <name type="scientific">Hafnia paralvei</name>
    <dbReference type="NCBI Taxonomy" id="546367"/>
    <lineage>
        <taxon>Bacteria</taxon>
        <taxon>Pseudomonadati</taxon>
        <taxon>Pseudomonadota</taxon>
        <taxon>Gammaproteobacteria</taxon>
        <taxon>Enterobacterales</taxon>
        <taxon>Hafniaceae</taxon>
        <taxon>Hafnia</taxon>
    </lineage>
</organism>
<gene>
    <name evidence="1" type="ORF">CJD50_08320</name>
</gene>
<dbReference type="Proteomes" id="UP000218796">
    <property type="component" value="Unassembled WGS sequence"/>
</dbReference>
<sequence>MKIDAFAFGTTNWSEIEKTEHPGETGMAYWRTQFFGQKPNQIRVRMVEYSPGYLADHWCQKGHVLFCMEGELETMLEDGRKFILNAGMSYQVGDNAESHQSRTITGAKLFIVD</sequence>